<sequence>MFSMAEDRLPDSAVQWVVQSVDSEASIQSVEGMKGGTSSLLHRLSLQTDQGNVPVVLRRFHKKEWLRQEPDLVRHEMESLRQAADVQLPTPDLIAGDETGNGCGMPTVLMTCLQGDVDLQPENRAQWLDRLAEALVRIHDVPAEGFPWTYRPYIGKSDLRVPTWTRAPGAWQRALDRVMGAEPSFTPRFIHRDFHPANLLWSGGQVSGVVDWVNACQGPAAIDVGHCRVNLAMLFDVASADQFLAAYQDYAGSAFCWDPYWDLLSLFDFGSPQVYAGWEAFGISGLTEGLIKERVDRYIITLVKQLSS</sequence>
<evidence type="ECO:0000313" key="2">
    <source>
        <dbReference type="EMBL" id="SDC27017.1"/>
    </source>
</evidence>
<dbReference type="Proteomes" id="UP000199387">
    <property type="component" value="Unassembled WGS sequence"/>
</dbReference>
<proteinExistence type="predicted"/>
<name>A0A1G6K7U8_9BACL</name>
<evidence type="ECO:0000313" key="3">
    <source>
        <dbReference type="Proteomes" id="UP000199387"/>
    </source>
</evidence>
<gene>
    <name evidence="2" type="ORF">SAMN04488112_105112</name>
</gene>
<accession>A0A1G6K7U8</accession>
<keyword evidence="2" id="KW-0418">Kinase</keyword>
<dbReference type="Gene3D" id="3.90.1200.10">
    <property type="match status" value="1"/>
</dbReference>
<dbReference type="Pfam" id="PF01636">
    <property type="entry name" value="APH"/>
    <property type="match status" value="1"/>
</dbReference>
<dbReference type="AlphaFoldDB" id="A0A1G6K7U8"/>
<dbReference type="InterPro" id="IPR051678">
    <property type="entry name" value="AGP_Transferase"/>
</dbReference>
<dbReference type="STRING" id="1236220.SAMN04488112_105112"/>
<dbReference type="GO" id="GO:0016301">
    <property type="term" value="F:kinase activity"/>
    <property type="evidence" value="ECO:0007669"/>
    <property type="project" value="UniProtKB-KW"/>
</dbReference>
<dbReference type="EMBL" id="FMZA01000005">
    <property type="protein sequence ID" value="SDC27017.1"/>
    <property type="molecule type" value="Genomic_DNA"/>
</dbReference>
<protein>
    <submittedName>
        <fullName evidence="2">Predicted kinase, aminoglycoside phosphotransferase (APT) family</fullName>
    </submittedName>
</protein>
<organism evidence="2 3">
    <name type="scientific">Melghirimyces thermohalophilus</name>
    <dbReference type="NCBI Taxonomy" id="1236220"/>
    <lineage>
        <taxon>Bacteria</taxon>
        <taxon>Bacillati</taxon>
        <taxon>Bacillota</taxon>
        <taxon>Bacilli</taxon>
        <taxon>Bacillales</taxon>
        <taxon>Thermoactinomycetaceae</taxon>
        <taxon>Melghirimyces</taxon>
    </lineage>
</organism>
<feature type="domain" description="Aminoglycoside phosphotransferase" evidence="1">
    <location>
        <begin position="46"/>
        <end position="252"/>
    </location>
</feature>
<dbReference type="PANTHER" id="PTHR21310">
    <property type="entry name" value="AMINOGLYCOSIDE PHOSPHOTRANSFERASE-RELATED-RELATED"/>
    <property type="match status" value="1"/>
</dbReference>
<dbReference type="SUPFAM" id="SSF56112">
    <property type="entry name" value="Protein kinase-like (PK-like)"/>
    <property type="match status" value="1"/>
</dbReference>
<reference evidence="2 3" key="1">
    <citation type="submission" date="2016-10" db="EMBL/GenBank/DDBJ databases">
        <authorList>
            <person name="de Groot N.N."/>
        </authorList>
    </citation>
    <scope>NUCLEOTIDE SEQUENCE [LARGE SCALE GENOMIC DNA]</scope>
    <source>
        <strain evidence="2 3">DSM 45514</strain>
    </source>
</reference>
<dbReference type="InterPro" id="IPR002575">
    <property type="entry name" value="Aminoglycoside_PTrfase"/>
</dbReference>
<keyword evidence="3" id="KW-1185">Reference proteome</keyword>
<dbReference type="InterPro" id="IPR011009">
    <property type="entry name" value="Kinase-like_dom_sf"/>
</dbReference>
<dbReference type="RefSeq" id="WP_091567273.1">
    <property type="nucleotide sequence ID" value="NZ_FMZA01000005.1"/>
</dbReference>
<dbReference type="OrthoDB" id="334783at2"/>
<evidence type="ECO:0000259" key="1">
    <source>
        <dbReference type="Pfam" id="PF01636"/>
    </source>
</evidence>
<keyword evidence="2" id="KW-0808">Transferase</keyword>